<dbReference type="Pfam" id="PF00656">
    <property type="entry name" value="Peptidase_C14"/>
    <property type="match status" value="1"/>
</dbReference>
<feature type="signal peptide" evidence="1">
    <location>
        <begin position="1"/>
        <end position="20"/>
    </location>
</feature>
<proteinExistence type="predicted"/>
<evidence type="ECO:0000313" key="4">
    <source>
        <dbReference type="Proteomes" id="UP000198384"/>
    </source>
</evidence>
<dbReference type="GO" id="GO:0004197">
    <property type="term" value="F:cysteine-type endopeptidase activity"/>
    <property type="evidence" value="ECO:0007669"/>
    <property type="project" value="InterPro"/>
</dbReference>
<dbReference type="Proteomes" id="UP000198384">
    <property type="component" value="Unassembled WGS sequence"/>
</dbReference>
<organism evidence="3 4">
    <name type="scientific">Lutibacter agarilyticus</name>
    <dbReference type="NCBI Taxonomy" id="1109740"/>
    <lineage>
        <taxon>Bacteria</taxon>
        <taxon>Pseudomonadati</taxon>
        <taxon>Bacteroidota</taxon>
        <taxon>Flavobacteriia</taxon>
        <taxon>Flavobacteriales</taxon>
        <taxon>Flavobacteriaceae</taxon>
        <taxon>Lutibacter</taxon>
    </lineage>
</organism>
<feature type="chain" id="PRO_5012918311" evidence="1">
    <location>
        <begin position="21"/>
        <end position="1386"/>
    </location>
</feature>
<feature type="domain" description="Peptidase C14 caspase" evidence="2">
    <location>
        <begin position="1122"/>
        <end position="1374"/>
    </location>
</feature>
<dbReference type="SUPFAM" id="SSF52129">
    <property type="entry name" value="Caspase-like"/>
    <property type="match status" value="1"/>
</dbReference>
<keyword evidence="4" id="KW-1185">Reference proteome</keyword>
<dbReference type="GO" id="GO:0006508">
    <property type="term" value="P:proteolysis"/>
    <property type="evidence" value="ECO:0007669"/>
    <property type="project" value="InterPro"/>
</dbReference>
<accession>A0A238XVF5</accession>
<evidence type="ECO:0000313" key="3">
    <source>
        <dbReference type="EMBL" id="SNR62985.1"/>
    </source>
</evidence>
<protein>
    <submittedName>
        <fullName evidence="3">Caspase domain-containing protein</fullName>
    </submittedName>
</protein>
<reference evidence="3 4" key="1">
    <citation type="submission" date="2017-06" db="EMBL/GenBank/DDBJ databases">
        <authorList>
            <person name="Kim H.J."/>
            <person name="Triplett B.A."/>
        </authorList>
    </citation>
    <scope>NUCLEOTIDE SEQUENCE [LARGE SCALE GENOMIC DNA]</scope>
    <source>
        <strain evidence="3 4">DSM 29150</strain>
    </source>
</reference>
<name>A0A238XVF5_9FLAO</name>
<evidence type="ECO:0000259" key="2">
    <source>
        <dbReference type="Pfam" id="PF00656"/>
    </source>
</evidence>
<dbReference type="InterPro" id="IPR011600">
    <property type="entry name" value="Pept_C14_caspase"/>
</dbReference>
<keyword evidence="1" id="KW-0732">Signal</keyword>
<dbReference type="Gene3D" id="3.40.50.1460">
    <property type="match status" value="1"/>
</dbReference>
<sequence>MKRILLQLLFITFCQTIVLAQKVEFKTNFGNDGQDGRSGVLSSDNALMALNRSTSGNNSKITLWDLNNNVVLYSVDSNPQKVKGDNYPHFSSISFSPEGNYLGYICFYYSEQKEAWEATYFVYEIRMKKLIKEIPLEGVFYGSFIAENEVLLKDCNSYCSEINWFKLNINNTKKTLVNSLEASSWDGFEILGSISIDKVKYSLLLDDDQLSLFTPNDTLIQKIIATPKFFDPKETWATDINLTPNLKHAIFLGLRTLSVLDLKNNNFIADSIPLYNYSDEKTYGLNGLVSKDGEEFIFVSSIEENTGICNIKNYNMLSLEITDVASVKNTDYEMFKFISGSISEKYDFSKLKAEIEFKTSCRALLPENYLFEIYNEYFISVFNGLKVSIFNASTGRNKTLDLIEINELKQYEANLKWARINALELYDDKILLAYTYYVEGGSVVKLLEVDLNSGNIARSLDLADYKECSELKITKDNENLLLNLKPSEGLGFVDVLIDIESFKDITQQGLFESRYYHTIYATNNNQFIVGYIKGQGSYVYNKDDFKFIEFFPDNLIFYEKDKKYSLHLKYTEEVYEYEDFCENCKEGVKQVIKTPTNEFELESAKGVKSVNLGEITASLFDEIDENLINIKQKGKIVAIESRGNLLLKLNLKTGKVSDSLNEYPYFPKINANHKDYYLVGIEEDSQPIEDDMNNEIEQLELGYNIAYTDNLNEESYKLTKFEGLDIIYDLGYINNKTQVVLSAPYNSMISVIKSPEDYEYLAPWVPEKYWNYPSIEMSFDINYYDAETRPFDSNETEFENVFTTVNYKYLEKEEEVLFESVTYEFINFKDQTKSSFVLEDAFEHLAKVPFIAVDDEIFVSDKSSNRTLRLNLKKEKDHLESRITPYTQLFDWKSKKGNEFFLSKNSDQRGVFDLISLKDSTLNAKVFFTKDNSYSIFFADNYYMGTKDLLKYSYFQKGDIIYKPEQFDFKYNRPDIVLKRLGYGSKIIGALNNMYHKRLKKSGVNEEQFTDNMDLPIVNVPNKFELPSITNDKSIVLKLNSISKKSEIVKLNVWINDVPVNYEVLSKNDAGLIDEIQVELAINSNKIQLSVLNENGFESLKETIEVECTAGKVEPDLYLVSIGVSEYFDENYNLKYASKDAKDILNQFSESKQYENVYSKLIIDENVTKSEISNISKFLNKADIDDAVIVFVASHGVLDENYNYFLASHDINFNNPSKGGIPFDLLETQLDNIAPLKKMMFIDACHSGEVDVDEVELSTINDTEVLDNNVRGSKGNSLMSKSKNLDDITSLSKELFSDLRRGNGTTIISSAGGLEFAYEGKKWQNGLFTYCMLNGISTQKADLNNDGEIILSELQAYVGEQVLQLSNGKQQPTSRIENISVDYRIW</sequence>
<dbReference type="RefSeq" id="WP_089382088.1">
    <property type="nucleotide sequence ID" value="NZ_FZNT01000007.1"/>
</dbReference>
<gene>
    <name evidence="3" type="ORF">SAMN06265371_10795</name>
</gene>
<evidence type="ECO:0000256" key="1">
    <source>
        <dbReference type="SAM" id="SignalP"/>
    </source>
</evidence>
<dbReference type="SUPFAM" id="SSF82171">
    <property type="entry name" value="DPP6 N-terminal domain-like"/>
    <property type="match status" value="1"/>
</dbReference>
<dbReference type="EMBL" id="FZNT01000007">
    <property type="protein sequence ID" value="SNR62985.1"/>
    <property type="molecule type" value="Genomic_DNA"/>
</dbReference>
<dbReference type="InterPro" id="IPR029030">
    <property type="entry name" value="Caspase-like_dom_sf"/>
</dbReference>
<dbReference type="OrthoDB" id="1492850at2"/>